<dbReference type="EMBL" id="MU006703">
    <property type="protein sequence ID" value="KAF2632060.1"/>
    <property type="molecule type" value="Genomic_DNA"/>
</dbReference>
<reference evidence="1" key="1">
    <citation type="journal article" date="2020" name="Stud. Mycol.">
        <title>101 Dothideomycetes genomes: a test case for predicting lifestyles and emergence of pathogens.</title>
        <authorList>
            <person name="Haridas S."/>
            <person name="Albert R."/>
            <person name="Binder M."/>
            <person name="Bloem J."/>
            <person name="Labutti K."/>
            <person name="Salamov A."/>
            <person name="Andreopoulos B."/>
            <person name="Baker S."/>
            <person name="Barry K."/>
            <person name="Bills G."/>
            <person name="Bluhm B."/>
            <person name="Cannon C."/>
            <person name="Castanera R."/>
            <person name="Culley D."/>
            <person name="Daum C."/>
            <person name="Ezra D."/>
            <person name="Gonzalez J."/>
            <person name="Henrissat B."/>
            <person name="Kuo A."/>
            <person name="Liang C."/>
            <person name="Lipzen A."/>
            <person name="Lutzoni F."/>
            <person name="Magnuson J."/>
            <person name="Mondo S."/>
            <person name="Nolan M."/>
            <person name="Ohm R."/>
            <person name="Pangilinan J."/>
            <person name="Park H.-J."/>
            <person name="Ramirez L."/>
            <person name="Alfaro M."/>
            <person name="Sun H."/>
            <person name="Tritt A."/>
            <person name="Yoshinaga Y."/>
            <person name="Zwiers L.-H."/>
            <person name="Turgeon B."/>
            <person name="Goodwin S."/>
            <person name="Spatafora J."/>
            <person name="Crous P."/>
            <person name="Grigoriev I."/>
        </authorList>
    </citation>
    <scope>NUCLEOTIDE SEQUENCE</scope>
    <source>
        <strain evidence="1">CBS 525.71</strain>
    </source>
</reference>
<gene>
    <name evidence="1" type="ORF">BU25DRAFT_454430</name>
</gene>
<comment type="caution">
    <text evidence="1">The sequence shown here is derived from an EMBL/GenBank/DDBJ whole genome shotgun (WGS) entry which is preliminary data.</text>
</comment>
<accession>A0ACB6SCQ7</accession>
<evidence type="ECO:0000313" key="2">
    <source>
        <dbReference type="Proteomes" id="UP000799754"/>
    </source>
</evidence>
<protein>
    <submittedName>
        <fullName evidence="1">Uncharacterized protein</fullName>
    </submittedName>
</protein>
<sequence>MAMRVTIANNAKQSQRAPLLVPASAASRLKLKKPSRVFVKQPGQELVNEEHWKTNIKNDIVLLVSAGEEYVSVKKGTIVHEDVNPNCPVKVLTSNAPVESLSITQLTTTAHTLPGIVHAVGQPDLHQGTKFPIDAVFASKKCIHPPLSGGDIGCGMAWYRLTLL</sequence>
<proteinExistence type="predicted"/>
<dbReference type="Proteomes" id="UP000799754">
    <property type="component" value="Unassembled WGS sequence"/>
</dbReference>
<evidence type="ECO:0000313" key="1">
    <source>
        <dbReference type="EMBL" id="KAF2632060.1"/>
    </source>
</evidence>
<name>A0ACB6SCQ7_9PLEO</name>
<organism evidence="1 2">
    <name type="scientific">Macroventuria anomochaeta</name>
    <dbReference type="NCBI Taxonomy" id="301207"/>
    <lineage>
        <taxon>Eukaryota</taxon>
        <taxon>Fungi</taxon>
        <taxon>Dikarya</taxon>
        <taxon>Ascomycota</taxon>
        <taxon>Pezizomycotina</taxon>
        <taxon>Dothideomycetes</taxon>
        <taxon>Pleosporomycetidae</taxon>
        <taxon>Pleosporales</taxon>
        <taxon>Pleosporineae</taxon>
        <taxon>Didymellaceae</taxon>
        <taxon>Macroventuria</taxon>
    </lineage>
</organism>
<keyword evidence="2" id="KW-1185">Reference proteome</keyword>